<evidence type="ECO:0000256" key="1">
    <source>
        <dbReference type="SAM" id="MobiDB-lite"/>
    </source>
</evidence>
<proteinExistence type="predicted"/>
<dbReference type="Gene3D" id="3.40.50.1820">
    <property type="entry name" value="alpha/beta hydrolase"/>
    <property type="match status" value="1"/>
</dbReference>
<dbReference type="PANTHER" id="PTHR43689:SF8">
    <property type="entry name" value="ALPHA_BETA-HYDROLASES SUPERFAMILY PROTEIN"/>
    <property type="match status" value="1"/>
</dbReference>
<comment type="caution">
    <text evidence="3">The sequence shown here is derived from an EMBL/GenBank/DDBJ whole genome shotgun (WGS) entry which is preliminary data.</text>
</comment>
<dbReference type="PRINTS" id="PR00111">
    <property type="entry name" value="ABHYDROLASE"/>
</dbReference>
<dbReference type="InterPro" id="IPR000073">
    <property type="entry name" value="AB_hydrolase_1"/>
</dbReference>
<feature type="domain" description="AB hydrolase-1" evidence="2">
    <location>
        <begin position="55"/>
        <end position="301"/>
    </location>
</feature>
<dbReference type="EMBL" id="BONV01000013">
    <property type="protein sequence ID" value="GIG80145.1"/>
    <property type="molecule type" value="Genomic_DNA"/>
</dbReference>
<dbReference type="GO" id="GO:0016787">
    <property type="term" value="F:hydrolase activity"/>
    <property type="evidence" value="ECO:0007669"/>
    <property type="project" value="UniProtKB-KW"/>
</dbReference>
<evidence type="ECO:0000313" key="3">
    <source>
        <dbReference type="EMBL" id="GIG80145.1"/>
    </source>
</evidence>
<feature type="region of interest" description="Disordered" evidence="1">
    <location>
        <begin position="1"/>
        <end position="23"/>
    </location>
</feature>
<dbReference type="Proteomes" id="UP000630097">
    <property type="component" value="Unassembled WGS sequence"/>
</dbReference>
<dbReference type="PANTHER" id="PTHR43689">
    <property type="entry name" value="HYDROLASE"/>
    <property type="match status" value="1"/>
</dbReference>
<protein>
    <submittedName>
        <fullName evidence="3">Alpha/beta hydrolase</fullName>
    </submittedName>
</protein>
<keyword evidence="3" id="KW-0378">Hydrolase</keyword>
<dbReference type="InterPro" id="IPR029058">
    <property type="entry name" value="AB_hydrolase_fold"/>
</dbReference>
<dbReference type="SUPFAM" id="SSF53474">
    <property type="entry name" value="alpha/beta-Hydrolases"/>
    <property type="match status" value="1"/>
</dbReference>
<dbReference type="Pfam" id="PF00561">
    <property type="entry name" value="Abhydrolase_1"/>
    <property type="match status" value="1"/>
</dbReference>
<evidence type="ECO:0000313" key="4">
    <source>
        <dbReference type="Proteomes" id="UP000630097"/>
    </source>
</evidence>
<evidence type="ECO:0000259" key="2">
    <source>
        <dbReference type="Pfam" id="PF00561"/>
    </source>
</evidence>
<organism evidence="3 4">
    <name type="scientific">Planotetraspora kaengkrachanensis</name>
    <dbReference type="NCBI Taxonomy" id="575193"/>
    <lineage>
        <taxon>Bacteria</taxon>
        <taxon>Bacillati</taxon>
        <taxon>Actinomycetota</taxon>
        <taxon>Actinomycetes</taxon>
        <taxon>Streptosporangiales</taxon>
        <taxon>Streptosporangiaceae</taxon>
        <taxon>Planotetraspora</taxon>
    </lineage>
</organism>
<gene>
    <name evidence="3" type="ORF">Pka01_32720</name>
</gene>
<dbReference type="AlphaFoldDB" id="A0A8J3M8X3"/>
<keyword evidence="4" id="KW-1185">Reference proteome</keyword>
<reference evidence="3 4" key="1">
    <citation type="submission" date="2021-01" db="EMBL/GenBank/DDBJ databases">
        <title>Whole genome shotgun sequence of Planotetraspora kaengkrachanensis NBRC 104272.</title>
        <authorList>
            <person name="Komaki H."/>
            <person name="Tamura T."/>
        </authorList>
    </citation>
    <scope>NUCLEOTIDE SEQUENCE [LARGE SCALE GENOMIC DNA]</scope>
    <source>
        <strain evidence="3 4">NBRC 104272</strain>
    </source>
</reference>
<sequence length="326" mass="34712">MALPYGRGLSSKHEANRGGRVGVEPIPSWPGELIEAGDARLHVRSTPAGPGETAVFVHGLAGSATNWTDLMGELATDVRGYAVDLPGAGYSPEPPDGDYSVDGHVNAVAGLIERVGGPVHLFGNSMGGAISVRVAATRPDLVRSLTLISPALPDLLPRFGPARVAMSAAPRLGELAVRKLNGVPVGRRVQATLSWCYADGSRVHPQRLREAEEELRRRDGLPYAAAAMVGCARAIVNEYFRVGPGNLWRQAAKVTAPTLVIYGRRDRLVDSRMAVRAGRAFPNVRLVTLAHAAHVAQMEFPEAVAREARRLIAETAAPRLSAVRTA</sequence>
<accession>A0A8J3M8X3</accession>
<name>A0A8J3M8X3_9ACTN</name>